<protein>
    <submittedName>
        <fullName evidence="1">Jg24962 protein</fullName>
    </submittedName>
</protein>
<dbReference type="AlphaFoldDB" id="A0A8S4QJB6"/>
<dbReference type="OrthoDB" id="415822at2759"/>
<comment type="caution">
    <text evidence="1">The sequence shown here is derived from an EMBL/GenBank/DDBJ whole genome shotgun (WGS) entry which is preliminary data.</text>
</comment>
<keyword evidence="2" id="KW-1185">Reference proteome</keyword>
<proteinExistence type="predicted"/>
<feature type="non-terminal residue" evidence="1">
    <location>
        <position position="1"/>
    </location>
</feature>
<sequence>VGSGAGVVEHRFRLAPAGPLVGTRVLCYADDTFSEASRLATVGTPQVVRRIQALRLRVSVPKTKNLLFHGPAPKLPHGCYNKPAPLIGFYTALYWNANMARLFQ</sequence>
<organism evidence="1 2">
    <name type="scientific">Pararge aegeria aegeria</name>
    <dbReference type="NCBI Taxonomy" id="348720"/>
    <lineage>
        <taxon>Eukaryota</taxon>
        <taxon>Metazoa</taxon>
        <taxon>Ecdysozoa</taxon>
        <taxon>Arthropoda</taxon>
        <taxon>Hexapoda</taxon>
        <taxon>Insecta</taxon>
        <taxon>Pterygota</taxon>
        <taxon>Neoptera</taxon>
        <taxon>Endopterygota</taxon>
        <taxon>Lepidoptera</taxon>
        <taxon>Glossata</taxon>
        <taxon>Ditrysia</taxon>
        <taxon>Papilionoidea</taxon>
        <taxon>Nymphalidae</taxon>
        <taxon>Satyrinae</taxon>
        <taxon>Satyrini</taxon>
        <taxon>Parargina</taxon>
        <taxon>Pararge</taxon>
    </lineage>
</organism>
<dbReference type="Proteomes" id="UP000838756">
    <property type="component" value="Unassembled WGS sequence"/>
</dbReference>
<evidence type="ECO:0000313" key="1">
    <source>
        <dbReference type="EMBL" id="CAH2210582.1"/>
    </source>
</evidence>
<name>A0A8S4QJB6_9NEOP</name>
<dbReference type="EMBL" id="CAKXAJ010007836">
    <property type="protein sequence ID" value="CAH2210582.1"/>
    <property type="molecule type" value="Genomic_DNA"/>
</dbReference>
<evidence type="ECO:0000313" key="2">
    <source>
        <dbReference type="Proteomes" id="UP000838756"/>
    </source>
</evidence>
<gene>
    <name evidence="1" type="primary">jg24962</name>
    <name evidence="1" type="ORF">PAEG_LOCUS2472</name>
</gene>
<accession>A0A8S4QJB6</accession>
<reference evidence="1" key="1">
    <citation type="submission" date="2022-03" db="EMBL/GenBank/DDBJ databases">
        <authorList>
            <person name="Lindestad O."/>
        </authorList>
    </citation>
    <scope>NUCLEOTIDE SEQUENCE</scope>
</reference>